<evidence type="ECO:0000256" key="4">
    <source>
        <dbReference type="ARBA" id="ARBA00010662"/>
    </source>
</evidence>
<dbReference type="GO" id="GO:0017057">
    <property type="term" value="F:6-phosphogluconolactonase activity"/>
    <property type="evidence" value="ECO:0007669"/>
    <property type="project" value="UniProtKB-UniRule"/>
</dbReference>
<evidence type="ECO:0000256" key="2">
    <source>
        <dbReference type="ARBA" id="ARBA00002681"/>
    </source>
</evidence>
<evidence type="ECO:0000256" key="7">
    <source>
        <dbReference type="RuleBase" id="RU365095"/>
    </source>
</evidence>
<dbReference type="InterPro" id="IPR005900">
    <property type="entry name" value="6-phosphogluconolactonase_DevB"/>
</dbReference>
<evidence type="ECO:0000256" key="1">
    <source>
        <dbReference type="ARBA" id="ARBA00000832"/>
    </source>
</evidence>
<dbReference type="UniPathway" id="UPA00115">
    <property type="reaction ID" value="UER00409"/>
</dbReference>
<keyword evidence="7" id="KW-0378">Hydrolase</keyword>
<feature type="domain" description="Glucosamine/galactosamine-6-phosphate isomerase" evidence="8">
    <location>
        <begin position="10"/>
        <end position="222"/>
    </location>
</feature>
<dbReference type="GO" id="GO:0005975">
    <property type="term" value="P:carbohydrate metabolic process"/>
    <property type="evidence" value="ECO:0007669"/>
    <property type="project" value="UniProtKB-UniRule"/>
</dbReference>
<protein>
    <recommendedName>
        <fullName evidence="6 7">6-phosphogluconolactonase</fullName>
        <shortName evidence="7">6PGL</shortName>
        <ecNumber evidence="5 7">3.1.1.31</ecNumber>
    </recommendedName>
</protein>
<dbReference type="EMBL" id="LC066376">
    <property type="protein sequence ID" value="BAT27977.1"/>
    <property type="molecule type" value="Genomic_DNA"/>
</dbReference>
<evidence type="ECO:0000256" key="6">
    <source>
        <dbReference type="ARBA" id="ARBA00020337"/>
    </source>
</evidence>
<name>A0A0N7KXV5_9HYPH</name>
<reference evidence="9" key="1">
    <citation type="journal article" date="2015" name="Proc. Natl. Acad. Sci. U.S.A.">
        <title>Bacterial clade with the ribosomal RNA operon on a small plasmid rather than the chromosome.</title>
        <authorList>
            <person name="Anda M."/>
            <person name="Ohtsubo Y."/>
            <person name="Okubo T."/>
            <person name="Sugawara M."/>
            <person name="Nagata Y."/>
            <person name="Tsuda M."/>
            <person name="Minamisawa K."/>
            <person name="Mitsui H."/>
        </authorList>
    </citation>
    <scope>NUCLEOTIDE SEQUENCE</scope>
    <source>
        <strain evidence="9">JCM 14755</strain>
    </source>
</reference>
<dbReference type="Gene3D" id="3.40.50.1360">
    <property type="match status" value="1"/>
</dbReference>
<dbReference type="CDD" id="cd01400">
    <property type="entry name" value="6PGL"/>
    <property type="match status" value="1"/>
</dbReference>
<dbReference type="OrthoDB" id="9810967at2"/>
<dbReference type="NCBIfam" id="TIGR01198">
    <property type="entry name" value="pgl"/>
    <property type="match status" value="1"/>
</dbReference>
<organism evidence="9">
    <name type="scientific">Aureimonas frigidaquae</name>
    <dbReference type="NCBI Taxonomy" id="424757"/>
    <lineage>
        <taxon>Bacteria</taxon>
        <taxon>Pseudomonadati</taxon>
        <taxon>Pseudomonadota</taxon>
        <taxon>Alphaproteobacteria</taxon>
        <taxon>Hyphomicrobiales</taxon>
        <taxon>Aurantimonadaceae</taxon>
        <taxon>Aureimonas</taxon>
    </lineage>
</organism>
<comment type="pathway">
    <text evidence="3 7">Carbohydrate degradation; pentose phosphate pathway; D-ribulose 5-phosphate from D-glucose 6-phosphate (oxidative stage): step 2/3.</text>
</comment>
<evidence type="ECO:0000256" key="3">
    <source>
        <dbReference type="ARBA" id="ARBA00004961"/>
    </source>
</evidence>
<sequence length="233" mass="24930">MDLRFHEYPSREALAEGLAAGVAAILATAIHARGAATLAVSGGSTPKLFLQKLSAAQIEWDRVTVLLVDERWVASDSERSNARLVADNLLQGAAAKARFEAFFVPGESAFEAAAGLNRRFEALTRPLDAAVLGMGNDGHTASFFPQSEQLGHALAPTGGECIAAVEAPGAGEPRITLTLPVLLSAHFLALHIEGDDKRDTLREALAEGPVEDMPVRAVLRQDQRDDLQIFWAR</sequence>
<evidence type="ECO:0000313" key="9">
    <source>
        <dbReference type="EMBL" id="BAT27977.1"/>
    </source>
</evidence>
<comment type="similarity">
    <text evidence="4 7">Belongs to the glucosamine/galactosamine-6-phosphate isomerase family. 6-phosphogluconolactonase subfamily.</text>
</comment>
<comment type="catalytic activity">
    <reaction evidence="1 7">
        <text>6-phospho-D-glucono-1,5-lactone + H2O = 6-phospho-D-gluconate + H(+)</text>
        <dbReference type="Rhea" id="RHEA:12556"/>
        <dbReference type="ChEBI" id="CHEBI:15377"/>
        <dbReference type="ChEBI" id="CHEBI:15378"/>
        <dbReference type="ChEBI" id="CHEBI:57955"/>
        <dbReference type="ChEBI" id="CHEBI:58759"/>
        <dbReference type="EC" id="3.1.1.31"/>
    </reaction>
</comment>
<dbReference type="PANTHER" id="PTHR11054:SF0">
    <property type="entry name" value="6-PHOSPHOGLUCONOLACTONASE"/>
    <property type="match status" value="1"/>
</dbReference>
<dbReference type="PANTHER" id="PTHR11054">
    <property type="entry name" value="6-PHOSPHOGLUCONOLACTONASE"/>
    <property type="match status" value="1"/>
</dbReference>
<dbReference type="InterPro" id="IPR037171">
    <property type="entry name" value="NagB/RpiA_transferase-like"/>
</dbReference>
<dbReference type="AlphaFoldDB" id="A0A0N7KXV5"/>
<comment type="function">
    <text evidence="2 7">Hydrolysis of 6-phosphogluconolactone to 6-phosphogluconate.</text>
</comment>
<dbReference type="InterPro" id="IPR039104">
    <property type="entry name" value="6PGL"/>
</dbReference>
<dbReference type="SUPFAM" id="SSF100950">
    <property type="entry name" value="NagB/RpiA/CoA transferase-like"/>
    <property type="match status" value="1"/>
</dbReference>
<accession>A0A0N7KXV5</accession>
<dbReference type="RefSeq" id="WP_062227985.1">
    <property type="nucleotide sequence ID" value="NZ_BBWR01000010.1"/>
</dbReference>
<proteinExistence type="inferred from homology"/>
<gene>
    <name evidence="7" type="primary">pgl</name>
</gene>
<dbReference type="GO" id="GO:0006098">
    <property type="term" value="P:pentose-phosphate shunt"/>
    <property type="evidence" value="ECO:0007669"/>
    <property type="project" value="UniProtKB-UniPathway"/>
</dbReference>
<evidence type="ECO:0000256" key="5">
    <source>
        <dbReference type="ARBA" id="ARBA00013198"/>
    </source>
</evidence>
<dbReference type="EC" id="3.1.1.31" evidence="5 7"/>
<dbReference type="Pfam" id="PF01182">
    <property type="entry name" value="Glucosamine_iso"/>
    <property type="match status" value="1"/>
</dbReference>
<dbReference type="InterPro" id="IPR006148">
    <property type="entry name" value="Glc/Gal-6P_isomerase"/>
</dbReference>
<evidence type="ECO:0000259" key="8">
    <source>
        <dbReference type="Pfam" id="PF01182"/>
    </source>
</evidence>